<comment type="caution">
    <text evidence="2">The sequence shown here is derived from an EMBL/GenBank/DDBJ whole genome shotgun (WGS) entry which is preliminary data.</text>
</comment>
<keyword evidence="1" id="KW-0812">Transmembrane</keyword>
<keyword evidence="3" id="KW-1185">Reference proteome</keyword>
<proteinExistence type="predicted"/>
<evidence type="ECO:0008006" key="4">
    <source>
        <dbReference type="Google" id="ProtNLM"/>
    </source>
</evidence>
<dbReference type="Proteomes" id="UP001595685">
    <property type="component" value="Unassembled WGS sequence"/>
</dbReference>
<dbReference type="RefSeq" id="WP_340292697.1">
    <property type="nucleotide sequence ID" value="NZ_JBBEOI010000080.1"/>
</dbReference>
<organism evidence="2 3">
    <name type="scientific">Aquipuribacter hungaricus</name>
    <dbReference type="NCBI Taxonomy" id="545624"/>
    <lineage>
        <taxon>Bacteria</taxon>
        <taxon>Bacillati</taxon>
        <taxon>Actinomycetota</taxon>
        <taxon>Actinomycetes</taxon>
        <taxon>Micrococcales</taxon>
        <taxon>Intrasporangiaceae</taxon>
        <taxon>Aquipuribacter</taxon>
    </lineage>
</organism>
<accession>A0ABV7WI66</accession>
<keyword evidence="1" id="KW-1133">Transmembrane helix</keyword>
<evidence type="ECO:0000256" key="1">
    <source>
        <dbReference type="SAM" id="Phobius"/>
    </source>
</evidence>
<evidence type="ECO:0000313" key="3">
    <source>
        <dbReference type="Proteomes" id="UP001595685"/>
    </source>
</evidence>
<gene>
    <name evidence="2" type="ORF">ACFOLH_14320</name>
</gene>
<sequence length="218" mass="23953">MDSSAWLDALGWVGSAVLVLSLTLSNVLRFRALNLLASLVLTVFNAALGVWPMVAMNAAIVGINGFHLVRLLRTRDDARTYEVVAVDPRSEYLAHLLRVHAADVERHNPGFDLGEVLAREEPGGCRVAAFLVLRGDETVGVVVLCDGGDGVARVELDYVTARFRDLSVGTFVYRGDGRLAQLGVHRLLAGRRMADREHYFTRVGFRPEGDELVRDVRA</sequence>
<feature type="transmembrane region" description="Helical" evidence="1">
    <location>
        <begin position="32"/>
        <end position="48"/>
    </location>
</feature>
<reference evidence="3" key="1">
    <citation type="journal article" date="2019" name="Int. J. Syst. Evol. Microbiol.">
        <title>The Global Catalogue of Microorganisms (GCM) 10K type strain sequencing project: providing services to taxonomists for standard genome sequencing and annotation.</title>
        <authorList>
            <consortium name="The Broad Institute Genomics Platform"/>
            <consortium name="The Broad Institute Genome Sequencing Center for Infectious Disease"/>
            <person name="Wu L."/>
            <person name="Ma J."/>
        </authorList>
    </citation>
    <scope>NUCLEOTIDE SEQUENCE [LARGE SCALE GENOMIC DNA]</scope>
    <source>
        <strain evidence="3">NCAIM B.02333</strain>
    </source>
</reference>
<keyword evidence="1" id="KW-0472">Membrane</keyword>
<dbReference type="EMBL" id="JBHRWW010000010">
    <property type="protein sequence ID" value="MFC3689523.1"/>
    <property type="molecule type" value="Genomic_DNA"/>
</dbReference>
<evidence type="ECO:0000313" key="2">
    <source>
        <dbReference type="EMBL" id="MFC3689523.1"/>
    </source>
</evidence>
<name>A0ABV7WI66_9MICO</name>
<protein>
    <recommendedName>
        <fullName evidence="4">Inner membrane protein</fullName>
    </recommendedName>
</protein>
<feature type="transmembrane region" description="Helical" evidence="1">
    <location>
        <begin position="6"/>
        <end position="25"/>
    </location>
</feature>